<name>A0A1E5RLG4_9ASCO</name>
<protein>
    <submittedName>
        <fullName evidence="3">Phosphorelay intermediate protein YPD1</fullName>
    </submittedName>
</protein>
<feature type="domain" description="HPt" evidence="2">
    <location>
        <begin position="60"/>
        <end position="177"/>
    </location>
</feature>
<dbReference type="Proteomes" id="UP000095605">
    <property type="component" value="Unassembled WGS sequence"/>
</dbReference>
<accession>A0A1E5RLG4</accession>
<evidence type="ECO:0000313" key="3">
    <source>
        <dbReference type="EMBL" id="OEJ87759.1"/>
    </source>
</evidence>
<dbReference type="AlphaFoldDB" id="A0A1E5RLG4"/>
<keyword evidence="1" id="KW-0597">Phosphoprotein</keyword>
<dbReference type="OrthoDB" id="1673781at2759"/>
<dbReference type="PROSITE" id="PS50894">
    <property type="entry name" value="HPT"/>
    <property type="match status" value="1"/>
</dbReference>
<dbReference type="CDD" id="cd00088">
    <property type="entry name" value="HPT"/>
    <property type="match status" value="1"/>
</dbReference>
<evidence type="ECO:0000256" key="1">
    <source>
        <dbReference type="PROSITE-ProRule" id="PRU00110"/>
    </source>
</evidence>
<reference evidence="4" key="1">
    <citation type="journal article" date="2016" name="Genome Announc.">
        <title>Genome sequences of three species of Hanseniaspora isolated from spontaneous wine fermentations.</title>
        <authorList>
            <person name="Sternes P.R."/>
            <person name="Lee D."/>
            <person name="Kutyna D.R."/>
            <person name="Borneman A.R."/>
        </authorList>
    </citation>
    <scope>NUCLEOTIDE SEQUENCE [LARGE SCALE GENOMIC DNA]</scope>
    <source>
        <strain evidence="4">AWRI3578</strain>
    </source>
</reference>
<dbReference type="SUPFAM" id="SSF47226">
    <property type="entry name" value="Histidine-containing phosphotransfer domain, HPT domain"/>
    <property type="match status" value="1"/>
</dbReference>
<dbReference type="InterPro" id="IPR036641">
    <property type="entry name" value="HPT_dom_sf"/>
</dbReference>
<feature type="modified residue" description="Phosphohistidine" evidence="1">
    <location>
        <position position="100"/>
    </location>
</feature>
<dbReference type="GO" id="GO:0000160">
    <property type="term" value="P:phosphorelay signal transduction system"/>
    <property type="evidence" value="ECO:0007669"/>
    <property type="project" value="InterPro"/>
</dbReference>
<comment type="caution">
    <text evidence="3">The sequence shown here is derived from an EMBL/GenBank/DDBJ whole genome shotgun (WGS) entry which is preliminary data.</text>
</comment>
<dbReference type="EMBL" id="LPNL01000004">
    <property type="protein sequence ID" value="OEJ87759.1"/>
    <property type="molecule type" value="Genomic_DNA"/>
</dbReference>
<dbReference type="InterPro" id="IPR008207">
    <property type="entry name" value="Sig_transdc_His_kin_Hpt_dom"/>
</dbReference>
<gene>
    <name evidence="3" type="ORF">AWRI3578_g2170</name>
</gene>
<sequence length="189" mass="21310">MVSPNSLSIKLISESTQALDYINWTILNELIQMELDSDDEDEEVQTSTNTSSPIISDLSENSFSKELLLQLKDQCSETFGKIESLINSKSNLNEISSLGHFLKGSSSALGLPRIAYYCELIQNIALKKELTKALKVDGSNTIKNINEEELYNCLNDELIFKFLMNSLDSAKQEFTDTFVVLNQFYKNTL</sequence>
<evidence type="ECO:0000313" key="4">
    <source>
        <dbReference type="Proteomes" id="UP000095605"/>
    </source>
</evidence>
<evidence type="ECO:0000259" key="2">
    <source>
        <dbReference type="PROSITE" id="PS50894"/>
    </source>
</evidence>
<dbReference type="Pfam" id="PF01627">
    <property type="entry name" value="Hpt"/>
    <property type="match status" value="1"/>
</dbReference>
<dbReference type="Gene3D" id="1.20.120.160">
    <property type="entry name" value="HPT domain"/>
    <property type="match status" value="1"/>
</dbReference>
<proteinExistence type="predicted"/>
<organism evidence="3 4">
    <name type="scientific">Hanseniaspora opuntiae</name>
    <dbReference type="NCBI Taxonomy" id="211096"/>
    <lineage>
        <taxon>Eukaryota</taxon>
        <taxon>Fungi</taxon>
        <taxon>Dikarya</taxon>
        <taxon>Ascomycota</taxon>
        <taxon>Saccharomycotina</taxon>
        <taxon>Saccharomycetes</taxon>
        <taxon>Saccharomycodales</taxon>
        <taxon>Saccharomycodaceae</taxon>
        <taxon>Hanseniaspora</taxon>
    </lineage>
</organism>
<keyword evidence="4" id="KW-1185">Reference proteome</keyword>